<feature type="region of interest" description="Disordered" evidence="1">
    <location>
        <begin position="92"/>
        <end position="134"/>
    </location>
</feature>
<proteinExistence type="predicted"/>
<dbReference type="RefSeq" id="XP_037186947.1">
    <property type="nucleotide sequence ID" value="XM_037337567.1"/>
</dbReference>
<feature type="compositionally biased region" description="Basic and acidic residues" evidence="1">
    <location>
        <begin position="51"/>
        <end position="65"/>
    </location>
</feature>
<name>A0A8H6AHR5_9HELO</name>
<feature type="compositionally biased region" description="Basic residues" evidence="1">
    <location>
        <begin position="38"/>
        <end position="50"/>
    </location>
</feature>
<dbReference type="EMBL" id="JABFCT010000026">
    <property type="protein sequence ID" value="KAF5867998.1"/>
    <property type="molecule type" value="Genomic_DNA"/>
</dbReference>
<organism evidence="2 3">
    <name type="scientific">Botrytis fragariae</name>
    <dbReference type="NCBI Taxonomy" id="1964551"/>
    <lineage>
        <taxon>Eukaryota</taxon>
        <taxon>Fungi</taxon>
        <taxon>Dikarya</taxon>
        <taxon>Ascomycota</taxon>
        <taxon>Pezizomycotina</taxon>
        <taxon>Leotiomycetes</taxon>
        <taxon>Helotiales</taxon>
        <taxon>Sclerotiniaceae</taxon>
        <taxon>Botrytis</taxon>
    </lineage>
</organism>
<dbReference type="GeneID" id="59261259"/>
<reference evidence="2 3" key="1">
    <citation type="journal article" date="2020" name="Phytopathology">
        <title>A high-quality genome resource of Botrytis fragariae, a new and rapidly spreading fungal pathogen causing strawberry gray mold in the U.S.A.</title>
        <authorList>
            <person name="Wu Y."/>
            <person name="Saski C.A."/>
            <person name="Schnabel G."/>
            <person name="Xiao S."/>
            <person name="Hu M."/>
        </authorList>
    </citation>
    <scope>NUCLEOTIDE SEQUENCE [LARGE SCALE GENOMIC DNA]</scope>
    <source>
        <strain evidence="2 3">BVB16</strain>
    </source>
</reference>
<evidence type="ECO:0000256" key="1">
    <source>
        <dbReference type="SAM" id="MobiDB-lite"/>
    </source>
</evidence>
<protein>
    <submittedName>
        <fullName evidence="2">Uncharacterized protein</fullName>
    </submittedName>
</protein>
<dbReference type="AlphaFoldDB" id="A0A8H6AHR5"/>
<comment type="caution">
    <text evidence="2">The sequence shown here is derived from an EMBL/GenBank/DDBJ whole genome shotgun (WGS) entry which is preliminary data.</text>
</comment>
<dbReference type="Proteomes" id="UP000531561">
    <property type="component" value="Unassembled WGS sequence"/>
</dbReference>
<evidence type="ECO:0000313" key="3">
    <source>
        <dbReference type="Proteomes" id="UP000531561"/>
    </source>
</evidence>
<keyword evidence="3" id="KW-1185">Reference proteome</keyword>
<feature type="compositionally biased region" description="Low complexity" evidence="1">
    <location>
        <begin position="1"/>
        <end position="10"/>
    </location>
</feature>
<feature type="region of interest" description="Disordered" evidence="1">
    <location>
        <begin position="1"/>
        <end position="65"/>
    </location>
</feature>
<dbReference type="OrthoDB" id="3561036at2759"/>
<sequence length="134" mass="15237">MQATAQSESSSAEKRPLSKRGKINLAKQIKKSEERIAAKKKNQREKRKKQKQELESAKGEKKEREVLAEGMGTLVMEEKKVKMSGAMFEGYREKRAIDDGDDDQDGEEDDEARDEFGDGHEMSKVNVEICEKSQ</sequence>
<gene>
    <name evidence="2" type="ORF">Bfra_007194</name>
</gene>
<feature type="compositionally biased region" description="Basic and acidic residues" evidence="1">
    <location>
        <begin position="114"/>
        <end position="134"/>
    </location>
</feature>
<accession>A0A8H6AHR5</accession>
<feature type="compositionally biased region" description="Acidic residues" evidence="1">
    <location>
        <begin position="99"/>
        <end position="113"/>
    </location>
</feature>
<evidence type="ECO:0000313" key="2">
    <source>
        <dbReference type="EMBL" id="KAF5867998.1"/>
    </source>
</evidence>